<proteinExistence type="predicted"/>
<accession>A0A100WL73</accession>
<gene>
    <name evidence="2" type="ORF">RMCC_6843</name>
</gene>
<dbReference type="EMBL" id="BCSY01000137">
    <property type="protein sequence ID" value="GAS99878.1"/>
    <property type="molecule type" value="Genomic_DNA"/>
</dbReference>
<dbReference type="Proteomes" id="UP000069443">
    <property type="component" value="Unassembled WGS sequence"/>
</dbReference>
<keyword evidence="3" id="KW-1185">Reference proteome</keyword>
<feature type="transmembrane region" description="Helical" evidence="1">
    <location>
        <begin position="12"/>
        <end position="36"/>
    </location>
</feature>
<name>A0A100WL73_MYCCR</name>
<keyword evidence="1" id="KW-0812">Transmembrane</keyword>
<protein>
    <submittedName>
        <fullName evidence="2">Uncharacterized protein</fullName>
    </submittedName>
</protein>
<feature type="transmembrane region" description="Helical" evidence="1">
    <location>
        <begin position="71"/>
        <end position="91"/>
    </location>
</feature>
<dbReference type="OrthoDB" id="5195083at2"/>
<organism evidence="2 3">
    <name type="scientific">Mycolicibacterium canariasense</name>
    <name type="common">Mycobacterium canariasense</name>
    <dbReference type="NCBI Taxonomy" id="228230"/>
    <lineage>
        <taxon>Bacteria</taxon>
        <taxon>Bacillati</taxon>
        <taxon>Actinomycetota</taxon>
        <taxon>Actinomycetes</taxon>
        <taxon>Mycobacteriales</taxon>
        <taxon>Mycobacteriaceae</taxon>
        <taxon>Mycolicibacterium</taxon>
    </lineage>
</organism>
<evidence type="ECO:0000256" key="1">
    <source>
        <dbReference type="SAM" id="Phobius"/>
    </source>
</evidence>
<evidence type="ECO:0000313" key="2">
    <source>
        <dbReference type="EMBL" id="GAS99878.1"/>
    </source>
</evidence>
<dbReference type="AlphaFoldDB" id="A0A100WL73"/>
<dbReference type="RefSeq" id="WP_131805467.1">
    <property type="nucleotide sequence ID" value="NZ_BCSY01000137.1"/>
</dbReference>
<sequence length="194" mass="20761">MARRKRSSATTVAILTLIGAVLCTLAVGGFLLYPYYLLRPWIYHPVWFGVPGFLLLALACWLGLGRAAVKWAGVAVCVLCGAALGFIGWFATAYANPMNAVGTYRAPDGGVEVVVYQSTAGLAPDLTWELRLHTRRGPLSRESDLGCVNSDVMALNVIQWIGPRTVRVGLSRAGAVDVVVDDQGRPNRTVNGGC</sequence>
<keyword evidence="1" id="KW-0472">Membrane</keyword>
<reference evidence="3" key="2">
    <citation type="submission" date="2016-02" db="EMBL/GenBank/DDBJ databases">
        <title>Draft genome sequence of five rapidly growing Mycobacterium species.</title>
        <authorList>
            <person name="Katahira K."/>
            <person name="Gotou Y."/>
            <person name="Iida K."/>
            <person name="Ogura Y."/>
            <person name="Hayashi T."/>
        </authorList>
    </citation>
    <scope>NUCLEOTIDE SEQUENCE [LARGE SCALE GENOMIC DNA]</scope>
    <source>
        <strain evidence="3">JCM15298</strain>
    </source>
</reference>
<feature type="transmembrane region" description="Helical" evidence="1">
    <location>
        <begin position="42"/>
        <end position="64"/>
    </location>
</feature>
<reference evidence="3" key="1">
    <citation type="journal article" date="2016" name="Genome Announc.">
        <title>Draft Genome Sequences of Five Rapidly Growing Mycobacterium Species, M. thermoresistibile, M. fortuitum subsp. acetamidolyticum, M. canariasense, M. brisbanense, and M. novocastrense.</title>
        <authorList>
            <person name="Katahira K."/>
            <person name="Ogura Y."/>
            <person name="Gotoh Y."/>
            <person name="Hayashi T."/>
        </authorList>
    </citation>
    <scope>NUCLEOTIDE SEQUENCE [LARGE SCALE GENOMIC DNA]</scope>
    <source>
        <strain evidence="3">JCM15298</strain>
    </source>
</reference>
<keyword evidence="1" id="KW-1133">Transmembrane helix</keyword>
<comment type="caution">
    <text evidence="2">The sequence shown here is derived from an EMBL/GenBank/DDBJ whole genome shotgun (WGS) entry which is preliminary data.</text>
</comment>
<evidence type="ECO:0000313" key="3">
    <source>
        <dbReference type="Proteomes" id="UP000069443"/>
    </source>
</evidence>